<comment type="caution">
    <text evidence="1">The sequence shown here is derived from an EMBL/GenBank/DDBJ whole genome shotgun (WGS) entry which is preliminary data.</text>
</comment>
<evidence type="ECO:0000313" key="1">
    <source>
        <dbReference type="EMBL" id="KYO56284.1"/>
    </source>
</evidence>
<gene>
    <name evidence="1" type="ORF">AUP44_02750</name>
</gene>
<dbReference type="OrthoDB" id="7225567at2"/>
<evidence type="ECO:0000313" key="2">
    <source>
        <dbReference type="Proteomes" id="UP000075787"/>
    </source>
</evidence>
<dbReference type="EMBL" id="LPZR01000046">
    <property type="protein sequence ID" value="KYO56284.1"/>
    <property type="molecule type" value="Genomic_DNA"/>
</dbReference>
<dbReference type="Proteomes" id="UP000075787">
    <property type="component" value="Unassembled WGS sequence"/>
</dbReference>
<dbReference type="InterPro" id="IPR025961">
    <property type="entry name" value="Metal_resist"/>
</dbReference>
<evidence type="ECO:0008006" key="3">
    <source>
        <dbReference type="Google" id="ProtNLM"/>
    </source>
</evidence>
<protein>
    <recommendedName>
        <fullName evidence="3">Periplasmic heavy metal sensor</fullName>
    </recommendedName>
</protein>
<dbReference type="AlphaFoldDB" id="A0A162LQ90"/>
<dbReference type="RefSeq" id="WP_062761958.1">
    <property type="nucleotide sequence ID" value="NZ_CP121045.1"/>
</dbReference>
<accession>A0A162LQ90</accession>
<organism evidence="1 2">
    <name type="scientific">Tistrella mobilis</name>
    <dbReference type="NCBI Taxonomy" id="171437"/>
    <lineage>
        <taxon>Bacteria</taxon>
        <taxon>Pseudomonadati</taxon>
        <taxon>Pseudomonadota</taxon>
        <taxon>Alphaproteobacteria</taxon>
        <taxon>Geminicoccales</taxon>
        <taxon>Geminicoccaceae</taxon>
        <taxon>Tistrella</taxon>
    </lineage>
</organism>
<reference evidence="1 2" key="1">
    <citation type="submission" date="2015-12" db="EMBL/GenBank/DDBJ databases">
        <title>Genome sequence of Tistrella mobilis MCCC 1A02139.</title>
        <authorList>
            <person name="Lu L."/>
            <person name="Lai Q."/>
            <person name="Shao Z."/>
            <person name="Qian P."/>
        </authorList>
    </citation>
    <scope>NUCLEOTIDE SEQUENCE [LARGE SCALE GENOMIC DNA]</scope>
    <source>
        <strain evidence="1 2">MCCC 1A02139</strain>
    </source>
</reference>
<sequence>MIRPLIHRLRRPRAERLALVLSVAANLAVAAYLLLAEPARPFGRDMAPRAARLVEMISNRLPPAEGARLTALYAARQPAMAAEDMAFRQAMIAVMTEIEKPEVDRAALHAAFNEARSIRSRSADLVIDIFVETLADASLEARRQIVAEIRKAR</sequence>
<proteinExistence type="predicted"/>
<dbReference type="GeneID" id="97243805"/>
<name>A0A162LQ90_9PROT</name>
<dbReference type="Pfam" id="PF13801">
    <property type="entry name" value="Metal_resist"/>
    <property type="match status" value="1"/>
</dbReference>